<organism evidence="4">
    <name type="scientific">freshwater metagenome</name>
    <dbReference type="NCBI Taxonomy" id="449393"/>
    <lineage>
        <taxon>unclassified sequences</taxon>
        <taxon>metagenomes</taxon>
        <taxon>ecological metagenomes</taxon>
    </lineage>
</organism>
<gene>
    <name evidence="4" type="ORF">UFOPK1788_00172</name>
</gene>
<dbReference type="PROSITE" id="PS51094">
    <property type="entry name" value="PTS_EIIA_TYPE_2"/>
    <property type="match status" value="1"/>
</dbReference>
<accession>A0A6J6FEB0</accession>
<evidence type="ECO:0000259" key="3">
    <source>
        <dbReference type="PROSITE" id="PS51372"/>
    </source>
</evidence>
<dbReference type="InterPro" id="IPR036634">
    <property type="entry name" value="PRD_sf"/>
</dbReference>
<dbReference type="Gene3D" id="1.10.10.10">
    <property type="entry name" value="Winged helix-like DNA-binding domain superfamily/Winged helix DNA-binding domain"/>
    <property type="match status" value="2"/>
</dbReference>
<feature type="domain" description="PRD" evidence="3">
    <location>
        <begin position="296"/>
        <end position="402"/>
    </location>
</feature>
<dbReference type="GO" id="GO:0006355">
    <property type="term" value="P:regulation of DNA-templated transcription"/>
    <property type="evidence" value="ECO:0007669"/>
    <property type="project" value="InterPro"/>
</dbReference>
<dbReference type="SUPFAM" id="SSF55804">
    <property type="entry name" value="Phoshotransferase/anion transport protein"/>
    <property type="match status" value="1"/>
</dbReference>
<dbReference type="Pfam" id="PF08279">
    <property type="entry name" value="HTH_11"/>
    <property type="match status" value="1"/>
</dbReference>
<evidence type="ECO:0000259" key="2">
    <source>
        <dbReference type="PROSITE" id="PS51094"/>
    </source>
</evidence>
<keyword evidence="1" id="KW-0677">Repeat</keyword>
<evidence type="ECO:0000256" key="1">
    <source>
        <dbReference type="ARBA" id="ARBA00022737"/>
    </source>
</evidence>
<dbReference type="InterPro" id="IPR011608">
    <property type="entry name" value="PRD"/>
</dbReference>
<dbReference type="Gene3D" id="3.40.930.10">
    <property type="entry name" value="Mannitol-specific EII, Chain A"/>
    <property type="match status" value="1"/>
</dbReference>
<dbReference type="EMBL" id="CAEZUE010000010">
    <property type="protein sequence ID" value="CAB4585254.1"/>
    <property type="molecule type" value="Genomic_DNA"/>
</dbReference>
<dbReference type="Gene3D" id="1.10.1790.10">
    <property type="entry name" value="PRD domain"/>
    <property type="match status" value="1"/>
</dbReference>
<dbReference type="SUPFAM" id="SSF63520">
    <property type="entry name" value="PTS-regulatory domain, PRD"/>
    <property type="match status" value="1"/>
</dbReference>
<protein>
    <submittedName>
        <fullName evidence="4">Unannotated protein</fullName>
    </submittedName>
</protein>
<reference evidence="4" key="1">
    <citation type="submission" date="2020-05" db="EMBL/GenBank/DDBJ databases">
        <authorList>
            <person name="Chiriac C."/>
            <person name="Salcher M."/>
            <person name="Ghai R."/>
            <person name="Kavagutti S V."/>
        </authorList>
    </citation>
    <scope>NUCLEOTIDE SEQUENCE</scope>
</reference>
<dbReference type="PROSITE" id="PS51372">
    <property type="entry name" value="PRD_2"/>
    <property type="match status" value="1"/>
</dbReference>
<sequence length="648" mass="72578">MCESARLGTVTRVMTDKQTGLIELLRADDDWVPAAVLAEKLGVSTRSVRTYVTSVKSAASPFDIIATSSAGYRLNRDSYFAYRESVEGSGTSAPSTPRERVHYICQRLAEVPSGISLDTLASELHVSSATIENDVRRLRSIALECDVQLDRIDNVLIFRADESHVRRLLSSLVHETADAGLLSLDTIAVRFDLGSLVEFKTDLIERLDYHHFIINEYGIDAVLLHMAIAVDRVRHGQTLPDDGRELDGDAQFVGGIVRDLVKRHFEVDLGGREEGYLARQLVTRIITPGTETGLAGPDRLDRATTMKALDLVYEEYLIELRNDDLIDRLALHIGHLVTRARYDSPSRNPLQKSIKSSYPLVWDIAVFIASTIQREREIVIGEDEISYIALHIGSHLERQAQSKNRATATIVSPSYYDVHIVMRESVEKMLGGEVSIESVITRTDVRPSDITTEIVITTIPLPFEMDAVVLVQPFLTESDIDAVRRAASRARRIRRRSAIREQLLKYFRPETFFRNLNHTNPEDMIRGLGASLLSLGIIDETYIDSAIERERMSSTVFVDGLAVPHAMSLTAERPTIAISVNDRATLWGEQQVNVVAFIAFAASGRDEFQAVFEQIVDVFSDRGHLNDVIKNSNDFDQFIETLVRIIES</sequence>
<proteinExistence type="predicted"/>
<dbReference type="InterPro" id="IPR013196">
    <property type="entry name" value="HTH_11"/>
</dbReference>
<feature type="domain" description="PTS EIIA type-2" evidence="2">
    <location>
        <begin position="505"/>
        <end position="645"/>
    </location>
</feature>
<dbReference type="InterPro" id="IPR050661">
    <property type="entry name" value="BglG_antiterminators"/>
</dbReference>
<name>A0A6J6FEB0_9ZZZZ</name>
<dbReference type="PANTHER" id="PTHR30185:SF13">
    <property type="entry name" value="LICABCH OPERON REGULATOR-RELATED"/>
    <property type="match status" value="1"/>
</dbReference>
<dbReference type="InterPro" id="IPR036388">
    <property type="entry name" value="WH-like_DNA-bd_sf"/>
</dbReference>
<dbReference type="Pfam" id="PF00874">
    <property type="entry name" value="PRD"/>
    <property type="match status" value="1"/>
</dbReference>
<dbReference type="PANTHER" id="PTHR30185">
    <property type="entry name" value="CRYPTIC BETA-GLUCOSIDE BGL OPERON ANTITERMINATOR"/>
    <property type="match status" value="1"/>
</dbReference>
<dbReference type="AlphaFoldDB" id="A0A6J6FEB0"/>
<dbReference type="InterPro" id="IPR002178">
    <property type="entry name" value="PTS_EIIA_type-2_dom"/>
</dbReference>
<dbReference type="InterPro" id="IPR016152">
    <property type="entry name" value="PTrfase/Anion_transptr"/>
</dbReference>
<evidence type="ECO:0000313" key="4">
    <source>
        <dbReference type="EMBL" id="CAB4585254.1"/>
    </source>
</evidence>
<dbReference type="Pfam" id="PF00359">
    <property type="entry name" value="PTS_EIIA_2"/>
    <property type="match status" value="1"/>
</dbReference>